<dbReference type="Pfam" id="PF25183">
    <property type="entry name" value="OMP_b-brl_4"/>
    <property type="match status" value="2"/>
</dbReference>
<comment type="caution">
    <text evidence="9">The sequence shown here is derived from an EMBL/GenBank/DDBJ whole genome shotgun (WGS) entry which is preliminary data.</text>
</comment>
<dbReference type="Gene3D" id="2.40.170.20">
    <property type="entry name" value="TonB-dependent receptor, beta-barrel domain"/>
    <property type="match status" value="1"/>
</dbReference>
<dbReference type="Proteomes" id="UP000264071">
    <property type="component" value="Unassembled WGS sequence"/>
</dbReference>
<keyword evidence="2" id="KW-0813">Transport</keyword>
<dbReference type="EMBL" id="DPIY01000011">
    <property type="protein sequence ID" value="HCT58766.1"/>
    <property type="molecule type" value="Genomic_DNA"/>
</dbReference>
<dbReference type="GO" id="GO:0015344">
    <property type="term" value="F:siderophore uptake transmembrane transporter activity"/>
    <property type="evidence" value="ECO:0007669"/>
    <property type="project" value="TreeGrafter"/>
</dbReference>
<protein>
    <recommendedName>
        <fullName evidence="8">TonB-dependent transporter Oar-like beta-barrel domain-containing protein</fullName>
    </recommendedName>
</protein>
<evidence type="ECO:0000259" key="8">
    <source>
        <dbReference type="Pfam" id="PF25183"/>
    </source>
</evidence>
<dbReference type="PANTHER" id="PTHR30069:SF46">
    <property type="entry name" value="OAR PROTEIN"/>
    <property type="match status" value="1"/>
</dbReference>
<sequence length="1291" mass="142558">MTRLGIARNRALQGGRTGRDIFTILQHQRPAADHGFGRALRGESRPCIEVHPNRVKARHRGHARRAVTGAHQQRAITRNGAAAAAAGGVGRRIEQGVATHADRAQAQLRDPTRVGGRCGAVARRVQRGAFVSALRLTVDAQHRNGTGPRPGPRVQDEPAERQSASGINRHLAVHIVIGVVRGVREWQSFPPLAAEHLVVFILARGKVEEVGVDRHAHATGIGLHALRHQGCALSSLEGILCPHHVEREGRVLQVDLHNMESPWATRVEAHLVPQARRELVEARAHVRGGARCGTARGERPDDQERHRHARIAWLSASPQGDAGHTSLLPIFWVQKFHHRYIPLGYGNPMSPASYRRLLTPASWVARVLVAGALVVLHSTTAIAQNTITLEGAVKGDGAPIVGAQITITNVATNEVARALTRATGDFRVLGLYSGQYTVNVRAIGYRQRTDTVQLVIGQRARLEFELEKGAAELEAQTVVAERVKQVEVQRMSVSAPVMKEEIENLPFNSRGIMNLAGIAPGIKTYSAQSGRTLPSGGAAPDLRFFNVYMDGVEMKSLYNGNIVGLGQTGSPLPQEGLEQFRVYLNPYDAEFTRAGSYVISAESRRGTNQWKGSGFGFLQNKNMLARNAFQTKVPDYGRTQLGFNIAGPLKKDKLFIATSYELTSTDFYLDVNPISGPWDQYRGSFLAPNKNHTGFTRLTYVQSPRITYDFMGSARYLRGEGNFGARTAAISGISQTYDIYTAQLRQRYLSQGGNFVNEASLQYVSWSHNEAPLTPGRQMTYPGVILGTSGFPLILTEKHFRAVNRSTLNIDNAGGSHVVKFGVELSTIDAMQNQPNNVNGTFNFATDTSTMPLSASIAVGFNDRTGTSDAIANATGYTTGLYINDEWRMKPNFTLSLGLRWDAEFNTMNNDYVTPWSKDPVLTAIPSLKDYINTGNRKNQLGNISPRISFSWDPFKDNRTFVRGGFGIIYDRVTSFMGFQERRNSTWRTYTFANPGTTDPDVLRQRVIAGGVTAAAPILMNNNMKTPNAKQMSIGFGHQLTSEFGFNVDYVRQHMDNLYVQRNPNYVDRSVTPNVRKLTPAFGDILIWDDIGQSDYSSVLLQATYQRNKMRFNLAYTLGWYQGDFDTAALPTYTYNFLFNRQRTTGDERHRIVLSDIVPLPLGFTFSSVATIASPRPFLTTDGRDINLNNVLGDDYPGGTPTATGNRTTMPANSWNNWYRTVDVRLTRSLFTWNSTKVSASAEAFNVFNFNNTLSFGGTQFLANGNPVASFGRPTAAYGARMGQVGMRFEF</sequence>
<evidence type="ECO:0000313" key="10">
    <source>
        <dbReference type="Proteomes" id="UP000264071"/>
    </source>
</evidence>
<evidence type="ECO:0000256" key="2">
    <source>
        <dbReference type="ARBA" id="ARBA00022448"/>
    </source>
</evidence>
<organism evidence="9 10">
    <name type="scientific">Gemmatimonas aurantiaca</name>
    <dbReference type="NCBI Taxonomy" id="173480"/>
    <lineage>
        <taxon>Bacteria</taxon>
        <taxon>Pseudomonadati</taxon>
        <taxon>Gemmatimonadota</taxon>
        <taxon>Gemmatimonadia</taxon>
        <taxon>Gemmatimonadales</taxon>
        <taxon>Gemmatimonadaceae</taxon>
        <taxon>Gemmatimonas</taxon>
    </lineage>
</organism>
<dbReference type="PANTHER" id="PTHR30069">
    <property type="entry name" value="TONB-DEPENDENT OUTER MEMBRANE RECEPTOR"/>
    <property type="match status" value="1"/>
</dbReference>
<gene>
    <name evidence="9" type="ORF">DGD08_16290</name>
</gene>
<feature type="domain" description="TonB-dependent transporter Oar-like beta-barrel" evidence="8">
    <location>
        <begin position="604"/>
        <end position="663"/>
    </location>
</feature>
<dbReference type="GO" id="GO:0044718">
    <property type="term" value="P:siderophore transmembrane transport"/>
    <property type="evidence" value="ECO:0007669"/>
    <property type="project" value="TreeGrafter"/>
</dbReference>
<keyword evidence="5" id="KW-0472">Membrane</keyword>
<feature type="domain" description="TonB-dependent transporter Oar-like beta-barrel" evidence="8">
    <location>
        <begin position="782"/>
        <end position="1284"/>
    </location>
</feature>
<evidence type="ECO:0000256" key="5">
    <source>
        <dbReference type="ARBA" id="ARBA00023136"/>
    </source>
</evidence>
<evidence type="ECO:0000256" key="6">
    <source>
        <dbReference type="ARBA" id="ARBA00023237"/>
    </source>
</evidence>
<name>A0A3D4VCA3_9BACT</name>
<dbReference type="SUPFAM" id="SSF49464">
    <property type="entry name" value="Carboxypeptidase regulatory domain-like"/>
    <property type="match status" value="1"/>
</dbReference>
<keyword evidence="4" id="KW-0812">Transmembrane</keyword>
<dbReference type="InterPro" id="IPR036942">
    <property type="entry name" value="Beta-barrel_TonB_sf"/>
</dbReference>
<feature type="region of interest" description="Disordered" evidence="7">
    <location>
        <begin position="139"/>
        <end position="165"/>
    </location>
</feature>
<dbReference type="Pfam" id="PF13620">
    <property type="entry name" value="CarboxypepD_reg"/>
    <property type="match status" value="1"/>
</dbReference>
<dbReference type="InterPro" id="IPR057601">
    <property type="entry name" value="Oar-like_b-barrel"/>
</dbReference>
<evidence type="ECO:0000256" key="1">
    <source>
        <dbReference type="ARBA" id="ARBA00004571"/>
    </source>
</evidence>
<evidence type="ECO:0000256" key="7">
    <source>
        <dbReference type="SAM" id="MobiDB-lite"/>
    </source>
</evidence>
<dbReference type="InterPro" id="IPR008969">
    <property type="entry name" value="CarboxyPept-like_regulatory"/>
</dbReference>
<evidence type="ECO:0000313" key="9">
    <source>
        <dbReference type="EMBL" id="HCT58766.1"/>
    </source>
</evidence>
<dbReference type="GO" id="GO:0009279">
    <property type="term" value="C:cell outer membrane"/>
    <property type="evidence" value="ECO:0007669"/>
    <property type="project" value="UniProtKB-SubCell"/>
</dbReference>
<comment type="subcellular location">
    <subcellularLocation>
        <location evidence="1">Cell outer membrane</location>
        <topology evidence="1">Multi-pass membrane protein</topology>
    </subcellularLocation>
</comment>
<evidence type="ECO:0000256" key="3">
    <source>
        <dbReference type="ARBA" id="ARBA00022452"/>
    </source>
</evidence>
<dbReference type="SUPFAM" id="SSF56935">
    <property type="entry name" value="Porins"/>
    <property type="match status" value="1"/>
</dbReference>
<dbReference type="Gene3D" id="2.60.40.1120">
    <property type="entry name" value="Carboxypeptidase-like, regulatory domain"/>
    <property type="match status" value="1"/>
</dbReference>
<reference evidence="9 10" key="1">
    <citation type="journal article" date="2018" name="Nat. Biotechnol.">
        <title>A standardized bacterial taxonomy based on genome phylogeny substantially revises the tree of life.</title>
        <authorList>
            <person name="Parks D.H."/>
            <person name="Chuvochina M."/>
            <person name="Waite D.W."/>
            <person name="Rinke C."/>
            <person name="Skarshewski A."/>
            <person name="Chaumeil P.A."/>
            <person name="Hugenholtz P."/>
        </authorList>
    </citation>
    <scope>NUCLEOTIDE SEQUENCE [LARGE SCALE GENOMIC DNA]</scope>
    <source>
        <strain evidence="9">UBA8844</strain>
    </source>
</reference>
<proteinExistence type="predicted"/>
<evidence type="ECO:0000256" key="4">
    <source>
        <dbReference type="ARBA" id="ARBA00022692"/>
    </source>
</evidence>
<accession>A0A3D4VCA3</accession>
<keyword evidence="6" id="KW-0998">Cell outer membrane</keyword>
<keyword evidence="3" id="KW-1134">Transmembrane beta strand</keyword>
<dbReference type="InterPro" id="IPR039426">
    <property type="entry name" value="TonB-dep_rcpt-like"/>
</dbReference>